<keyword evidence="8" id="KW-0393">Immunoglobulin domain</keyword>
<evidence type="ECO:0000256" key="6">
    <source>
        <dbReference type="ARBA" id="ARBA00023157"/>
    </source>
</evidence>
<organism evidence="11 12">
    <name type="scientific">Gorilla gorilla gorilla</name>
    <name type="common">Western lowland gorilla</name>
    <dbReference type="NCBI Taxonomy" id="9595"/>
    <lineage>
        <taxon>Eukaryota</taxon>
        <taxon>Metazoa</taxon>
        <taxon>Chordata</taxon>
        <taxon>Craniata</taxon>
        <taxon>Vertebrata</taxon>
        <taxon>Euteleostomi</taxon>
        <taxon>Mammalia</taxon>
        <taxon>Eutheria</taxon>
        <taxon>Euarchontoglires</taxon>
        <taxon>Primates</taxon>
        <taxon>Haplorrhini</taxon>
        <taxon>Catarrhini</taxon>
        <taxon>Hominidae</taxon>
        <taxon>Gorilla</taxon>
    </lineage>
</organism>
<dbReference type="EMBL" id="CABD030007129">
    <property type="status" value="NOT_ANNOTATED_CDS"/>
    <property type="molecule type" value="Genomic_DNA"/>
</dbReference>
<dbReference type="GO" id="GO:0016020">
    <property type="term" value="C:membrane"/>
    <property type="evidence" value="ECO:0007669"/>
    <property type="project" value="UniProtKB-SubCell"/>
</dbReference>
<feature type="chain" id="PRO_5014189385" evidence="9">
    <location>
        <begin position="38"/>
        <end position="119"/>
    </location>
</feature>
<dbReference type="InterPro" id="IPR000920">
    <property type="entry name" value="Myelin_P0-rel"/>
</dbReference>
<keyword evidence="12" id="KW-1185">Reference proteome</keyword>
<evidence type="ECO:0000256" key="9">
    <source>
        <dbReference type="SAM" id="SignalP"/>
    </source>
</evidence>
<evidence type="ECO:0000256" key="1">
    <source>
        <dbReference type="ARBA" id="ARBA00004479"/>
    </source>
</evidence>
<evidence type="ECO:0000256" key="8">
    <source>
        <dbReference type="ARBA" id="ARBA00023319"/>
    </source>
</evidence>
<dbReference type="GeneTree" id="ENSGT01030000234556"/>
<evidence type="ECO:0000256" key="7">
    <source>
        <dbReference type="ARBA" id="ARBA00023180"/>
    </source>
</evidence>
<gene>
    <name evidence="11" type="primary">MPZL1</name>
</gene>
<evidence type="ECO:0000256" key="5">
    <source>
        <dbReference type="ARBA" id="ARBA00023136"/>
    </source>
</evidence>
<reference evidence="11" key="4">
    <citation type="submission" date="2025-09" db="UniProtKB">
        <authorList>
            <consortium name="Ensembl"/>
        </authorList>
    </citation>
    <scope>IDENTIFICATION</scope>
</reference>
<dbReference type="Gene3D" id="2.60.40.10">
    <property type="entry name" value="Immunoglobulins"/>
    <property type="match status" value="1"/>
</dbReference>
<accession>A0A2I2Z2W9</accession>
<dbReference type="Ensembl" id="ENSGGOT00000042306.1">
    <property type="protein sequence ID" value="ENSGGOP00000041507.1"/>
    <property type="gene ID" value="ENSGGOG00000040368.1"/>
</dbReference>
<feature type="domain" description="Immunoglobulin V-set" evidence="10">
    <location>
        <begin position="42"/>
        <end position="84"/>
    </location>
</feature>
<dbReference type="EMBL" id="CABD030007124">
    <property type="status" value="NOT_ANNOTATED_CDS"/>
    <property type="molecule type" value="Genomic_DNA"/>
</dbReference>
<keyword evidence="7" id="KW-0325">Glycoprotein</keyword>
<dbReference type="EMBL" id="CABD030007126">
    <property type="status" value="NOT_ANNOTATED_CDS"/>
    <property type="molecule type" value="Genomic_DNA"/>
</dbReference>
<dbReference type="Bgee" id="ENSGGOG00000040368">
    <property type="expression patterns" value="Expressed in testis and 5 other cell types or tissues"/>
</dbReference>
<name>A0A2I2Z2W9_GORGO</name>
<evidence type="ECO:0000313" key="11">
    <source>
        <dbReference type="Ensembl" id="ENSGGOP00000041507.1"/>
    </source>
</evidence>
<dbReference type="EMBL" id="CABD030007130">
    <property type="status" value="NOT_ANNOTATED_CDS"/>
    <property type="molecule type" value="Genomic_DNA"/>
</dbReference>
<reference evidence="11 12" key="2">
    <citation type="journal article" date="2012" name="Nature">
        <title>Insights into hominid evolution from the gorilla genome sequence.</title>
        <authorList>
            <person name="Scally A."/>
            <person name="Dutheil J.Y."/>
            <person name="Hillier L.W."/>
            <person name="Jordan G.E."/>
            <person name="Goodhead I."/>
            <person name="Herrero J."/>
            <person name="Hobolth A."/>
            <person name="Lappalainen T."/>
            <person name="Mailund T."/>
            <person name="Marques-Bonet T."/>
            <person name="McCarthy S."/>
            <person name="Montgomery S.H."/>
            <person name="Schwalie P.C."/>
            <person name="Tang Y.A."/>
            <person name="Ward M.C."/>
            <person name="Xue Y."/>
            <person name="Yngvadottir B."/>
            <person name="Alkan C."/>
            <person name="Andersen L.N."/>
            <person name="Ayub Q."/>
            <person name="Ball E.V."/>
            <person name="Beal K."/>
            <person name="Bradley B.J."/>
            <person name="Chen Y."/>
            <person name="Clee C.M."/>
            <person name="Fitzgerald S."/>
            <person name="Graves T.A."/>
            <person name="Gu Y."/>
            <person name="Heath P."/>
            <person name="Heger A."/>
            <person name="Karakoc E."/>
            <person name="Kolb-Kokocinski A."/>
            <person name="Laird G.K."/>
            <person name="Lunter G."/>
            <person name="Meader S."/>
            <person name="Mort M."/>
            <person name="Mullikin J.C."/>
            <person name="Munch K."/>
            <person name="O'Connor T.D."/>
            <person name="Phillips A.D."/>
            <person name="Prado-Martinez J."/>
            <person name="Rogers A.S."/>
            <person name="Sajjadian S."/>
            <person name="Schmidt D."/>
            <person name="Shaw K."/>
            <person name="Simpson J.T."/>
            <person name="Stenson P.D."/>
            <person name="Turner D.J."/>
            <person name="Vigilant L."/>
            <person name="Vilella A.J."/>
            <person name="Whitener W."/>
            <person name="Zhu B."/>
            <person name="Cooper D.N."/>
            <person name="de Jong P."/>
            <person name="Dermitzakis E.T."/>
            <person name="Eichler E.E."/>
            <person name="Flicek P."/>
            <person name="Goldman N."/>
            <person name="Mundy N.I."/>
            <person name="Ning Z."/>
            <person name="Odom D.T."/>
            <person name="Ponting C.P."/>
            <person name="Quail M.A."/>
            <person name="Ryder O.A."/>
            <person name="Searle S.M."/>
            <person name="Warren W.C."/>
            <person name="Wilson R.K."/>
            <person name="Schierup M.H."/>
            <person name="Rogers J."/>
            <person name="Tyler-Smith C."/>
            <person name="Durbin R."/>
        </authorList>
    </citation>
    <scope>NUCLEOTIDE SEQUENCE [LARGE SCALE GENOMIC DNA]</scope>
</reference>
<keyword evidence="6" id="KW-1015">Disulfide bond</keyword>
<evidence type="ECO:0000256" key="2">
    <source>
        <dbReference type="ARBA" id="ARBA00022692"/>
    </source>
</evidence>
<keyword evidence="3 9" id="KW-0732">Signal</keyword>
<reference evidence="11" key="3">
    <citation type="submission" date="2025-08" db="UniProtKB">
        <authorList>
            <consortium name="Ensembl"/>
        </authorList>
    </citation>
    <scope>IDENTIFICATION</scope>
</reference>
<dbReference type="EMBL" id="CABD030007128">
    <property type="status" value="NOT_ANNOTATED_CDS"/>
    <property type="molecule type" value="Genomic_DNA"/>
</dbReference>
<dbReference type="Pfam" id="PF07686">
    <property type="entry name" value="V-set"/>
    <property type="match status" value="1"/>
</dbReference>
<dbReference type="Proteomes" id="UP000001519">
    <property type="component" value="Chromosome 1"/>
</dbReference>
<dbReference type="AlphaFoldDB" id="A0A2I2Z2W9"/>
<reference evidence="12" key="1">
    <citation type="submission" date="2011-05" db="EMBL/GenBank/DDBJ databases">
        <title>Insights into the evolution of the great apes provided by the gorilla genome.</title>
        <authorList>
            <person name="Scally A."/>
        </authorList>
    </citation>
    <scope>NUCLEOTIDE SEQUENCE [LARGE SCALE GENOMIC DNA]</scope>
</reference>
<keyword evidence="4" id="KW-1133">Transmembrane helix</keyword>
<dbReference type="EMBL" id="CABD030007125">
    <property type="status" value="NOT_ANNOTATED_CDS"/>
    <property type="molecule type" value="Genomic_DNA"/>
</dbReference>
<keyword evidence="2" id="KW-0812">Transmembrane</keyword>
<sequence>MAAPAGAGAAIAAPDSRRWLWSVLAAALGLLTAGVSALEVYTPKEIFVANGTQGKLTCKFKSTSTTGGLTSVSWSFQPEGADTTVSGPVIYAQLDHSGGHHSDKINKSESVVYADIRKN</sequence>
<feature type="signal peptide" evidence="9">
    <location>
        <begin position="1"/>
        <end position="37"/>
    </location>
</feature>
<dbReference type="PANTHER" id="PTHR13869">
    <property type="entry name" value="MYELIN P0 RELATED"/>
    <property type="match status" value="1"/>
</dbReference>
<keyword evidence="5" id="KW-0472">Membrane</keyword>
<dbReference type="PANTHER" id="PTHR13869:SF19">
    <property type="entry name" value="MYELIN PROTEIN ZERO-LIKE PROTEIN 1"/>
    <property type="match status" value="1"/>
</dbReference>
<dbReference type="EMBL" id="CABD030007127">
    <property type="status" value="NOT_ANNOTATED_CDS"/>
    <property type="molecule type" value="Genomic_DNA"/>
</dbReference>
<dbReference type="InterPro" id="IPR013783">
    <property type="entry name" value="Ig-like_fold"/>
</dbReference>
<dbReference type="InterPro" id="IPR013106">
    <property type="entry name" value="Ig_V-set"/>
</dbReference>
<evidence type="ECO:0000313" key="12">
    <source>
        <dbReference type="Proteomes" id="UP000001519"/>
    </source>
</evidence>
<comment type="subcellular location">
    <subcellularLocation>
        <location evidence="1">Membrane</location>
        <topology evidence="1">Single-pass type I membrane protein</topology>
    </subcellularLocation>
</comment>
<evidence type="ECO:0000256" key="4">
    <source>
        <dbReference type="ARBA" id="ARBA00022989"/>
    </source>
</evidence>
<evidence type="ECO:0000259" key="10">
    <source>
        <dbReference type="Pfam" id="PF07686"/>
    </source>
</evidence>
<protein>
    <submittedName>
        <fullName evidence="11">Myelin protein zero like 1</fullName>
    </submittedName>
</protein>
<proteinExistence type="predicted"/>
<evidence type="ECO:0000256" key="3">
    <source>
        <dbReference type="ARBA" id="ARBA00022729"/>
    </source>
</evidence>